<organism evidence="3 4">
    <name type="scientific">Actinomadura graeca</name>
    <dbReference type="NCBI Taxonomy" id="2750812"/>
    <lineage>
        <taxon>Bacteria</taxon>
        <taxon>Bacillati</taxon>
        <taxon>Actinomycetota</taxon>
        <taxon>Actinomycetes</taxon>
        <taxon>Streptosporangiales</taxon>
        <taxon>Thermomonosporaceae</taxon>
        <taxon>Actinomadura</taxon>
    </lineage>
</organism>
<dbReference type="EMBL" id="CP059572">
    <property type="protein sequence ID" value="QXJ19635.1"/>
    <property type="molecule type" value="Genomic_DNA"/>
</dbReference>
<sequence length="62" mass="6840">MSPDQIDQVISLISGLLTILVGAFVRHYWPPRDGRPDDPEPDHTPEPSTPPAKPKEDAPPDE</sequence>
<evidence type="ECO:0000313" key="3">
    <source>
        <dbReference type="EMBL" id="QXJ19635.1"/>
    </source>
</evidence>
<keyword evidence="2" id="KW-1133">Transmembrane helix</keyword>
<gene>
    <name evidence="3" type="ORF">AGRA3207_000197</name>
</gene>
<feature type="compositionally biased region" description="Basic and acidic residues" evidence="1">
    <location>
        <begin position="30"/>
        <end position="45"/>
    </location>
</feature>
<feature type="compositionally biased region" description="Basic and acidic residues" evidence="1">
    <location>
        <begin position="53"/>
        <end position="62"/>
    </location>
</feature>
<accession>A0ABX8QMG5</accession>
<protein>
    <submittedName>
        <fullName evidence="3">Uncharacterized protein</fullName>
    </submittedName>
</protein>
<keyword evidence="2" id="KW-0472">Membrane</keyword>
<keyword evidence="4" id="KW-1185">Reference proteome</keyword>
<feature type="region of interest" description="Disordered" evidence="1">
    <location>
        <begin position="29"/>
        <end position="62"/>
    </location>
</feature>
<reference evidence="3" key="1">
    <citation type="submission" date="2020-07" db="EMBL/GenBank/DDBJ databases">
        <authorList>
            <person name="Tarantini F.S."/>
            <person name="Hong K.W."/>
            <person name="Chan K.G."/>
        </authorList>
    </citation>
    <scope>NUCLEOTIDE SEQUENCE</scope>
    <source>
        <strain evidence="3">32-07</strain>
    </source>
</reference>
<name>A0ABX8QMG5_9ACTN</name>
<evidence type="ECO:0000256" key="2">
    <source>
        <dbReference type="SAM" id="Phobius"/>
    </source>
</evidence>
<dbReference type="RefSeq" id="WP_231332650.1">
    <property type="nucleotide sequence ID" value="NZ_CP059572.1"/>
</dbReference>
<feature type="transmembrane region" description="Helical" evidence="2">
    <location>
        <begin position="6"/>
        <end position="25"/>
    </location>
</feature>
<dbReference type="Proteomes" id="UP001049518">
    <property type="component" value="Chromosome"/>
</dbReference>
<evidence type="ECO:0000256" key="1">
    <source>
        <dbReference type="SAM" id="MobiDB-lite"/>
    </source>
</evidence>
<proteinExistence type="predicted"/>
<evidence type="ECO:0000313" key="4">
    <source>
        <dbReference type="Proteomes" id="UP001049518"/>
    </source>
</evidence>
<keyword evidence="2" id="KW-0812">Transmembrane</keyword>